<dbReference type="InterPro" id="IPR004360">
    <property type="entry name" value="Glyas_Fos-R_dOase_dom"/>
</dbReference>
<gene>
    <name evidence="3" type="ORF">J2W40_003530</name>
</gene>
<reference evidence="3 4" key="1">
    <citation type="submission" date="2023-07" db="EMBL/GenBank/DDBJ databases">
        <title>Sorghum-associated microbial communities from plants grown in Nebraska, USA.</title>
        <authorList>
            <person name="Schachtman D."/>
        </authorList>
    </citation>
    <scope>NUCLEOTIDE SEQUENCE [LARGE SCALE GENOMIC DNA]</scope>
    <source>
        <strain evidence="3 4">4256</strain>
    </source>
</reference>
<dbReference type="InterPro" id="IPR037523">
    <property type="entry name" value="VOC_core"/>
</dbReference>
<dbReference type="Pfam" id="PF00903">
    <property type="entry name" value="Glyoxalase"/>
    <property type="match status" value="1"/>
</dbReference>
<dbReference type="SUPFAM" id="SSF54593">
    <property type="entry name" value="Glyoxalase/Bleomycin resistance protein/Dihydroxybiphenyl dioxygenase"/>
    <property type="match status" value="1"/>
</dbReference>
<evidence type="ECO:0000313" key="3">
    <source>
        <dbReference type="EMBL" id="MDR7156685.1"/>
    </source>
</evidence>
<dbReference type="Proteomes" id="UP001267638">
    <property type="component" value="Unassembled WGS sequence"/>
</dbReference>
<sequence length="378" mass="41557">MSGMGTVSEIKSGPEAGMPPHVKPVVPVEPIIRAESMAFVRFRRADIDAMDRFLRDFGLTPLREAADVRYYRGAGTDPFLVEVERGDVDAFLGFGVNARHADDLVTLSKAMGAAVEPASIPGGGQRVRLVDPVGVTVDVVYGATGVHPLLEAAELGPVNTPFHKNRVNSTVRPPLAPSPIFKLGHIVFQRPNFAVSLEWYMRHLGVIPSDIQVVEDGTAILAFCRFDRGAEPADHHSIAILGGPAPGLLHVSFETFDIDSLGQGHQFLKSKGWTHHWGIGRHNLGSQFFDYWKDPAGDEWEHYADGDVMDNTVETGYHSLARGTLWAWGDDLPDSMRPPFPLKEVDQIHASGGFGEFPLETARQLFKALHIPPRPWLR</sequence>
<comment type="caution">
    <text evidence="3">The sequence shown here is derived from an EMBL/GenBank/DDBJ whole genome shotgun (WGS) entry which is preliminary data.</text>
</comment>
<dbReference type="EMBL" id="JAVDWV010000019">
    <property type="protein sequence ID" value="MDR7156685.1"/>
    <property type="molecule type" value="Genomic_DNA"/>
</dbReference>
<dbReference type="Gene3D" id="3.10.180.10">
    <property type="entry name" value="2,3-Dihydroxybiphenyl 1,2-Dioxygenase, domain 1"/>
    <property type="match status" value="2"/>
</dbReference>
<keyword evidence="4" id="KW-1185">Reference proteome</keyword>
<accession>A0ABU1X525</accession>
<evidence type="ECO:0000256" key="1">
    <source>
        <dbReference type="SAM" id="MobiDB-lite"/>
    </source>
</evidence>
<proteinExistence type="predicted"/>
<feature type="domain" description="VOC" evidence="2">
    <location>
        <begin position="182"/>
        <end position="305"/>
    </location>
</feature>
<dbReference type="InterPro" id="IPR029068">
    <property type="entry name" value="Glyas_Bleomycin-R_OHBP_Dase"/>
</dbReference>
<name>A0ABU1X525_SPHXE</name>
<protein>
    <recommendedName>
        <fullName evidence="2">VOC domain-containing protein</fullName>
    </recommendedName>
</protein>
<organism evidence="3 4">
    <name type="scientific">Sphingobium xenophagum</name>
    <dbReference type="NCBI Taxonomy" id="121428"/>
    <lineage>
        <taxon>Bacteria</taxon>
        <taxon>Pseudomonadati</taxon>
        <taxon>Pseudomonadota</taxon>
        <taxon>Alphaproteobacteria</taxon>
        <taxon>Sphingomonadales</taxon>
        <taxon>Sphingomonadaceae</taxon>
        <taxon>Sphingobium</taxon>
    </lineage>
</organism>
<feature type="region of interest" description="Disordered" evidence="1">
    <location>
        <begin position="1"/>
        <end position="21"/>
    </location>
</feature>
<dbReference type="PROSITE" id="PS51819">
    <property type="entry name" value="VOC"/>
    <property type="match status" value="1"/>
</dbReference>
<evidence type="ECO:0000259" key="2">
    <source>
        <dbReference type="PROSITE" id="PS51819"/>
    </source>
</evidence>
<dbReference type="RefSeq" id="WP_310227180.1">
    <property type="nucleotide sequence ID" value="NZ_JAVDWV010000019.1"/>
</dbReference>
<evidence type="ECO:0000313" key="4">
    <source>
        <dbReference type="Proteomes" id="UP001267638"/>
    </source>
</evidence>